<sequence length="204" mass="23727">MDEKLLITLLSNKVNVLIIGGGRAAYIKSKTFSDKNCNVQIVSKKFLKEFDGFKYRQNVNMISDEYNQSYICDKHIIVIASDDSDVNAAIRRDCGRLYKIYIDCTKPDMGNSILPCQRSTNSLYFGVNTYDSSPRTAVFISDIIKNNIEKYDDFISFTCNIRNSLPKGKRRSEIMRFICCKDFYFFYKKKKSKIIIDMFYNNEV</sequence>
<reference evidence="6 7" key="1">
    <citation type="journal article" date="2015" name="Genome Announc.">
        <title>Draft Genome Sequence of Clostridium tyrobutyricum Strain DIVETGP, Isolated from Cow's Milk for Grana Padano Production.</title>
        <authorList>
            <person name="Soggiu A."/>
            <person name="Piras C."/>
            <person name="Gaiarsa S."/>
            <person name="Sassera D."/>
            <person name="Roncada P."/>
            <person name="Bendixen E."/>
            <person name="Brasca M."/>
            <person name="Bonizzi L."/>
        </authorList>
    </citation>
    <scope>NUCLEOTIDE SEQUENCE [LARGE SCALE GENOMIC DNA]</scope>
    <source>
        <strain evidence="6 7">DIVETGP</strain>
    </source>
</reference>
<dbReference type="PANTHER" id="PTHR35330">
    <property type="entry name" value="SIROHEME BIOSYNTHESIS PROTEIN MET8"/>
    <property type="match status" value="1"/>
</dbReference>
<dbReference type="UniPathway" id="UPA00262">
    <property type="reaction ID" value="UER00222"/>
</dbReference>
<dbReference type="PANTHER" id="PTHR35330:SF1">
    <property type="entry name" value="SIROHEME BIOSYNTHESIS PROTEIN MET8"/>
    <property type="match status" value="1"/>
</dbReference>
<dbReference type="GO" id="GO:0043115">
    <property type="term" value="F:precorrin-2 dehydrogenase activity"/>
    <property type="evidence" value="ECO:0007669"/>
    <property type="project" value="UniProtKB-EC"/>
</dbReference>
<dbReference type="Proteomes" id="UP000019482">
    <property type="component" value="Unassembled WGS sequence"/>
</dbReference>
<evidence type="ECO:0000256" key="4">
    <source>
        <dbReference type="ARBA" id="ARBA00023027"/>
    </source>
</evidence>
<evidence type="ECO:0000256" key="3">
    <source>
        <dbReference type="ARBA" id="ARBA00023002"/>
    </source>
</evidence>
<comment type="pathway">
    <text evidence="1">Porphyrin-containing compound metabolism; siroheme biosynthesis; sirohydrochlorin from precorrin-2: step 1/1.</text>
</comment>
<organism evidence="6 7">
    <name type="scientific">Clostridium tyrobutyricum DIVETGP</name>
    <dbReference type="NCBI Taxonomy" id="1408889"/>
    <lineage>
        <taxon>Bacteria</taxon>
        <taxon>Bacillati</taxon>
        <taxon>Bacillota</taxon>
        <taxon>Clostridia</taxon>
        <taxon>Eubacteriales</taxon>
        <taxon>Clostridiaceae</taxon>
        <taxon>Clostridium</taxon>
    </lineage>
</organism>
<accession>W6N4R6</accession>
<name>W6N4R6_CLOTY</name>
<dbReference type="GO" id="GO:0004325">
    <property type="term" value="F:ferrochelatase activity"/>
    <property type="evidence" value="ECO:0007669"/>
    <property type="project" value="InterPro"/>
</dbReference>
<dbReference type="SUPFAM" id="SSF51735">
    <property type="entry name" value="NAD(P)-binding Rossmann-fold domains"/>
    <property type="match status" value="1"/>
</dbReference>
<keyword evidence="5" id="KW-0627">Porphyrin biosynthesis</keyword>
<keyword evidence="3" id="KW-0560">Oxidoreductase</keyword>
<dbReference type="GO" id="GO:0019354">
    <property type="term" value="P:siroheme biosynthetic process"/>
    <property type="evidence" value="ECO:0007669"/>
    <property type="project" value="UniProtKB-UniPathway"/>
</dbReference>
<evidence type="ECO:0000313" key="7">
    <source>
        <dbReference type="Proteomes" id="UP000019482"/>
    </source>
</evidence>
<comment type="caution">
    <text evidence="6">The sequence shown here is derived from an EMBL/GenBank/DDBJ whole genome shotgun (WGS) entry which is preliminary data.</text>
</comment>
<proteinExistence type="predicted"/>
<dbReference type="InterPro" id="IPR036291">
    <property type="entry name" value="NAD(P)-bd_dom_sf"/>
</dbReference>
<keyword evidence="7" id="KW-1185">Reference proteome</keyword>
<dbReference type="EMBL" id="CBXI010000024">
    <property type="protein sequence ID" value="CDL91553.1"/>
    <property type="molecule type" value="Genomic_DNA"/>
</dbReference>
<evidence type="ECO:0000256" key="5">
    <source>
        <dbReference type="ARBA" id="ARBA00023244"/>
    </source>
</evidence>
<keyword evidence="4" id="KW-0520">NAD</keyword>
<dbReference type="Gene3D" id="3.40.50.720">
    <property type="entry name" value="NAD(P)-binding Rossmann-like Domain"/>
    <property type="match status" value="1"/>
</dbReference>
<dbReference type="Pfam" id="PF13241">
    <property type="entry name" value="NAD_binding_7"/>
    <property type="match status" value="1"/>
</dbReference>
<evidence type="ECO:0000313" key="6">
    <source>
        <dbReference type="EMBL" id="CDL91553.1"/>
    </source>
</evidence>
<gene>
    <name evidence="6" type="ORF">CTDIVETGP_1623</name>
</gene>
<dbReference type="AlphaFoldDB" id="W6N4R6"/>
<dbReference type="EC" id="1.3.1.76" evidence="2"/>
<protein>
    <recommendedName>
        <fullName evidence="2">precorrin-2 dehydrogenase</fullName>
        <ecNumber evidence="2">1.3.1.76</ecNumber>
    </recommendedName>
</protein>
<evidence type="ECO:0000256" key="1">
    <source>
        <dbReference type="ARBA" id="ARBA00005010"/>
    </source>
</evidence>
<dbReference type="NCBIfam" id="NF004045">
    <property type="entry name" value="PRK05562.1"/>
    <property type="match status" value="1"/>
</dbReference>
<evidence type="ECO:0000256" key="2">
    <source>
        <dbReference type="ARBA" id="ARBA00012400"/>
    </source>
</evidence>
<dbReference type="InterPro" id="IPR028161">
    <property type="entry name" value="Met8-like"/>
</dbReference>